<evidence type="ECO:0000313" key="1">
    <source>
        <dbReference type="EMBL" id="CAB4126970.1"/>
    </source>
</evidence>
<organism evidence="1">
    <name type="scientific">uncultured Caudovirales phage</name>
    <dbReference type="NCBI Taxonomy" id="2100421"/>
    <lineage>
        <taxon>Viruses</taxon>
        <taxon>Duplodnaviria</taxon>
        <taxon>Heunggongvirae</taxon>
        <taxon>Uroviricota</taxon>
        <taxon>Caudoviricetes</taxon>
        <taxon>Peduoviridae</taxon>
        <taxon>Maltschvirus</taxon>
        <taxon>Maltschvirus maltsch</taxon>
    </lineage>
</organism>
<sequence>MNYEDEEFNRIEMESRIRKEAVLQALHNENERLGLYKDAYPEQKPVAYINIEERKLEWAYKYMSWDTPTVINLPKIPLYTEPPQRTWVGLTDEEITTTSKETHFEPKPVTAFARAIETKLKEKNT</sequence>
<protein>
    <submittedName>
        <fullName evidence="1">Uncharacterized protein</fullName>
    </submittedName>
</protein>
<reference evidence="1" key="1">
    <citation type="submission" date="2020-04" db="EMBL/GenBank/DDBJ databases">
        <authorList>
            <person name="Chiriac C."/>
            <person name="Salcher M."/>
            <person name="Ghai R."/>
            <person name="Kavagutti S V."/>
        </authorList>
    </citation>
    <scope>NUCLEOTIDE SEQUENCE</scope>
</reference>
<accession>A0A6J5L364</accession>
<proteinExistence type="predicted"/>
<name>A0A6J5L364_9CAUD</name>
<gene>
    <name evidence="1" type="ORF">UFOVP77_38</name>
</gene>
<dbReference type="EMBL" id="LR796206">
    <property type="protein sequence ID" value="CAB4126970.1"/>
    <property type="molecule type" value="Genomic_DNA"/>
</dbReference>